<evidence type="ECO:0000313" key="2">
    <source>
        <dbReference type="Proteomes" id="UP000594014"/>
    </source>
</evidence>
<gene>
    <name evidence="1" type="ORF">FRZ06_12570</name>
</gene>
<keyword evidence="2" id="KW-1185">Reference proteome</keyword>
<evidence type="ECO:0000313" key="1">
    <source>
        <dbReference type="EMBL" id="QOX64110.1"/>
    </source>
</evidence>
<sequence>MTIYMIGVLVSFALYLFLGFYAGKKVKNTTDYYVAGRNAPTILIAGTLFASMLSTNAFMGDTGWCYTGNITSIILLNALCGSGYVIGALWFGRYLRRSECKTMPEFFGTRFNDMKNRRLAAVILVCSLTAYLLACMTGTGILLQELTGLSRTACIIIAWAAFTSFTFYSGSKGAILTETAMFMIFVGASIIAAPYVFNAQGGIGELLTNLMNNPNTPEGLLDYHGSPAGTYGEGTTIFSAVMYAIAFGIVWLVTVGISPWQAGRVMMAKNEHVAIRSSSIACMLTTVFCGLTYLMAIAVININPGMEDSQRVLIWASYNVVPKFVGMLVLTGIMAAGLSSAVTFLSVVGFSVTSDIVKIDFKDDKQKLYYSRVVMIIVGIIALVLALFNVGGIRVITWFASTLIAASWCVSGFGSVWSKTLTAKGARWSMAAGFIGFLAAKSAAVFGGVSLQNWLDPFFIGLYASAVFAVIGTKTSVLTQEETAYRETLHILPEAETLAVDYKRDRAYGNVMVAVGLCVTLFLLFGWALPYNGIL</sequence>
<reference evidence="1" key="1">
    <citation type="submission" date="2019-08" db="EMBL/GenBank/DDBJ databases">
        <title>Genome sequence of Clostridiales bacterium MT110.</title>
        <authorList>
            <person name="Cao J."/>
        </authorList>
    </citation>
    <scope>NUCLEOTIDE SEQUENCE</scope>
    <source>
        <strain evidence="1">MT110</strain>
    </source>
</reference>
<organism evidence="1 2">
    <name type="scientific">Anoxybacterium hadale</name>
    <dbReference type="NCBI Taxonomy" id="3408580"/>
    <lineage>
        <taxon>Bacteria</taxon>
        <taxon>Bacillati</taxon>
        <taxon>Bacillota</taxon>
        <taxon>Clostridia</taxon>
        <taxon>Peptostreptococcales</taxon>
        <taxon>Anaerovoracaceae</taxon>
        <taxon>Anoxybacterium</taxon>
    </lineage>
</organism>
<proteinExistence type="predicted"/>
<name>A0ACD1AD93_9FIRM</name>
<accession>A0ACD1AD93</accession>
<dbReference type="Proteomes" id="UP000594014">
    <property type="component" value="Chromosome"/>
</dbReference>
<protein>
    <submittedName>
        <fullName evidence="1">Sodium:solute symporter family protein</fullName>
    </submittedName>
</protein>
<dbReference type="EMBL" id="CP042469">
    <property type="protein sequence ID" value="QOX64110.1"/>
    <property type="molecule type" value="Genomic_DNA"/>
</dbReference>